<feature type="non-terminal residue" evidence="2">
    <location>
        <position position="85"/>
    </location>
</feature>
<evidence type="ECO:0000259" key="1">
    <source>
        <dbReference type="PROSITE" id="PS50106"/>
    </source>
</evidence>
<protein>
    <recommendedName>
        <fullName evidence="1">PDZ domain-containing protein</fullName>
    </recommendedName>
</protein>
<feature type="domain" description="PDZ" evidence="1">
    <location>
        <begin position="11"/>
        <end position="45"/>
    </location>
</feature>
<comment type="caution">
    <text evidence="2">The sequence shown here is derived from an EMBL/GenBank/DDBJ whole genome shotgun (WGS) entry which is preliminary data.</text>
</comment>
<dbReference type="PROSITE" id="PS50106">
    <property type="entry name" value="PDZ"/>
    <property type="match status" value="1"/>
</dbReference>
<reference evidence="2" key="1">
    <citation type="journal article" date="2014" name="Front. Microbiol.">
        <title>High frequency of phylogenetically diverse reductive dehalogenase-homologous genes in deep subseafloor sedimentary metagenomes.</title>
        <authorList>
            <person name="Kawai M."/>
            <person name="Futagami T."/>
            <person name="Toyoda A."/>
            <person name="Takaki Y."/>
            <person name="Nishi S."/>
            <person name="Hori S."/>
            <person name="Arai W."/>
            <person name="Tsubouchi T."/>
            <person name="Morono Y."/>
            <person name="Uchiyama I."/>
            <person name="Ito T."/>
            <person name="Fujiyama A."/>
            <person name="Inagaki F."/>
            <person name="Takami H."/>
        </authorList>
    </citation>
    <scope>NUCLEOTIDE SEQUENCE</scope>
    <source>
        <strain evidence="2">Expedition CK06-06</strain>
    </source>
</reference>
<accession>X1NI85</accession>
<dbReference type="SMART" id="SM00228">
    <property type="entry name" value="PDZ"/>
    <property type="match status" value="1"/>
</dbReference>
<dbReference type="Gene3D" id="2.30.42.10">
    <property type="match status" value="1"/>
</dbReference>
<sequence length="85" mass="9322">MVPHNLVVGQVMVKEVAPNSPAAMAGIEPGDTLVSLNEKPVHNISDLHRYTYLNLGKEASLLIQHSDATTEEVQIIPRWKPPEGQ</sequence>
<proteinExistence type="predicted"/>
<evidence type="ECO:0000313" key="2">
    <source>
        <dbReference type="EMBL" id="GAI43737.1"/>
    </source>
</evidence>
<dbReference type="SUPFAM" id="SSF50156">
    <property type="entry name" value="PDZ domain-like"/>
    <property type="match status" value="1"/>
</dbReference>
<dbReference type="InterPro" id="IPR036034">
    <property type="entry name" value="PDZ_sf"/>
</dbReference>
<organism evidence="2">
    <name type="scientific">marine sediment metagenome</name>
    <dbReference type="NCBI Taxonomy" id="412755"/>
    <lineage>
        <taxon>unclassified sequences</taxon>
        <taxon>metagenomes</taxon>
        <taxon>ecological metagenomes</taxon>
    </lineage>
</organism>
<name>X1NI85_9ZZZZ</name>
<dbReference type="Pfam" id="PF17820">
    <property type="entry name" value="PDZ_6"/>
    <property type="match status" value="1"/>
</dbReference>
<gene>
    <name evidence="2" type="ORF">S06H3_50502</name>
</gene>
<dbReference type="InterPro" id="IPR001478">
    <property type="entry name" value="PDZ"/>
</dbReference>
<dbReference type="AlphaFoldDB" id="X1NI85"/>
<dbReference type="InterPro" id="IPR041489">
    <property type="entry name" value="PDZ_6"/>
</dbReference>
<dbReference type="EMBL" id="BARV01031980">
    <property type="protein sequence ID" value="GAI43737.1"/>
    <property type="molecule type" value="Genomic_DNA"/>
</dbReference>